<evidence type="ECO:0000259" key="5">
    <source>
        <dbReference type="Pfam" id="PF25917"/>
    </source>
</evidence>
<proteinExistence type="inferred from homology"/>
<dbReference type="RefSeq" id="WP_126008376.1">
    <property type="nucleotide sequence ID" value="NZ_CP032509.1"/>
</dbReference>
<dbReference type="AlphaFoldDB" id="A0A3Q8XM80"/>
<dbReference type="Gene3D" id="2.40.50.100">
    <property type="match status" value="1"/>
</dbReference>
<dbReference type="Gene3D" id="2.40.30.170">
    <property type="match status" value="1"/>
</dbReference>
<dbReference type="KEGG" id="abaw:D5400_05340"/>
<gene>
    <name evidence="6" type="ORF">D5400_05340</name>
</gene>
<dbReference type="Pfam" id="PF25917">
    <property type="entry name" value="BSH_RND"/>
    <property type="match status" value="1"/>
</dbReference>
<sequence>MLISPHDESVSTDRVNDATRASGSTMWRTGRFVLQFVLMLAILVGSYVVMTMVIAARPERVPNPITPTVYAVAAQDVVIEDHRPDILAYGDVVAQRTVDLRAQVTGEIIEVNPQLRAGQRIEQGDFLARIDPFVYEGQLTEARASLAQAQAVLSEIDARIAAEREQQQSAELQLEIAESDLLRAQSLSDRGAGTQQQLDERRLVVSQRSQAVSQSRNTLLVEEARRNQQQAEIERQEWLVRQAERALSNTTLTAPFAGVISEAIAEPGRIAGSADIIASIYDDRLLEARFTLTDAQYGRISSDGEPLIGRAVEASWVVGTETYRYEGTIDRLGATVASDRGGVEVFARLAPADHAVQLRPGAFVALSVPDRLYADTIELPESAVYDPGHAYVIEEGVLRRREVTVLAYQGDTILLRGDLQPGERVLTTRLTEADEGLAVRIAGEASDTDPAAEAVEPAGERSGGRRPGGRGAMRAFGG</sequence>
<feature type="compositionally biased region" description="Basic and acidic residues" evidence="3">
    <location>
        <begin position="1"/>
        <end position="17"/>
    </location>
</feature>
<dbReference type="SUPFAM" id="SSF111369">
    <property type="entry name" value="HlyD-like secretion proteins"/>
    <property type="match status" value="1"/>
</dbReference>
<dbReference type="Proteomes" id="UP000268192">
    <property type="component" value="Chromosome"/>
</dbReference>
<feature type="compositionally biased region" description="Gly residues" evidence="3">
    <location>
        <begin position="465"/>
        <end position="478"/>
    </location>
</feature>
<dbReference type="InterPro" id="IPR058625">
    <property type="entry name" value="MdtA-like_BSH"/>
</dbReference>
<evidence type="ECO:0000313" key="7">
    <source>
        <dbReference type="Proteomes" id="UP000268192"/>
    </source>
</evidence>
<feature type="coiled-coil region" evidence="2">
    <location>
        <begin position="139"/>
        <end position="180"/>
    </location>
</feature>
<dbReference type="GO" id="GO:0015562">
    <property type="term" value="F:efflux transmembrane transporter activity"/>
    <property type="evidence" value="ECO:0007669"/>
    <property type="project" value="TreeGrafter"/>
</dbReference>
<accession>A0A3Q8XM80</accession>
<name>A0A3Q8XM80_9HYPH</name>
<dbReference type="EMBL" id="CP032509">
    <property type="protein sequence ID" value="AZN70774.1"/>
    <property type="molecule type" value="Genomic_DNA"/>
</dbReference>
<evidence type="ECO:0000256" key="1">
    <source>
        <dbReference type="ARBA" id="ARBA00009477"/>
    </source>
</evidence>
<evidence type="ECO:0000256" key="3">
    <source>
        <dbReference type="SAM" id="MobiDB-lite"/>
    </source>
</evidence>
<keyword evidence="2" id="KW-0175">Coiled coil</keyword>
<reference evidence="6 7" key="1">
    <citation type="submission" date="2018-09" db="EMBL/GenBank/DDBJ databases">
        <title>Marinorhizobium profundi gen. nov., sp. nov., isolated from a deep-sea sediment sample from the New Britain Trench and proposal of Marinorhizobiaceae fam. nov. in the order Rhizobiales of the class Alphaproteobacteria.</title>
        <authorList>
            <person name="Cao J."/>
        </authorList>
    </citation>
    <scope>NUCLEOTIDE SEQUENCE [LARGE SCALE GENOMIC DNA]</scope>
    <source>
        <strain evidence="6 7">WS11</strain>
    </source>
</reference>
<dbReference type="NCBIfam" id="TIGR01730">
    <property type="entry name" value="RND_mfp"/>
    <property type="match status" value="1"/>
</dbReference>
<dbReference type="PANTHER" id="PTHR30469">
    <property type="entry name" value="MULTIDRUG RESISTANCE PROTEIN MDTA"/>
    <property type="match status" value="1"/>
</dbReference>
<keyword evidence="4" id="KW-0812">Transmembrane</keyword>
<keyword evidence="4" id="KW-0472">Membrane</keyword>
<dbReference type="InterPro" id="IPR006143">
    <property type="entry name" value="RND_pump_MFP"/>
</dbReference>
<keyword evidence="4" id="KW-1133">Transmembrane helix</keyword>
<feature type="domain" description="Multidrug resistance protein MdtA-like barrel-sandwich hybrid" evidence="5">
    <location>
        <begin position="96"/>
        <end position="274"/>
    </location>
</feature>
<dbReference type="GO" id="GO:1990281">
    <property type="term" value="C:efflux pump complex"/>
    <property type="evidence" value="ECO:0007669"/>
    <property type="project" value="TreeGrafter"/>
</dbReference>
<dbReference type="PANTHER" id="PTHR30469:SF12">
    <property type="entry name" value="MULTIDRUG RESISTANCE PROTEIN MDTA"/>
    <property type="match status" value="1"/>
</dbReference>
<evidence type="ECO:0000313" key="6">
    <source>
        <dbReference type="EMBL" id="AZN70774.1"/>
    </source>
</evidence>
<feature type="region of interest" description="Disordered" evidence="3">
    <location>
        <begin position="445"/>
        <end position="478"/>
    </location>
</feature>
<protein>
    <submittedName>
        <fullName evidence="6">Efflux RND transporter periplasmic adaptor subunit</fullName>
    </submittedName>
</protein>
<organism evidence="6 7">
    <name type="scientific">Georhizobium profundi</name>
    <dbReference type="NCBI Taxonomy" id="2341112"/>
    <lineage>
        <taxon>Bacteria</taxon>
        <taxon>Pseudomonadati</taxon>
        <taxon>Pseudomonadota</taxon>
        <taxon>Alphaproteobacteria</taxon>
        <taxon>Hyphomicrobiales</taxon>
        <taxon>Rhizobiaceae</taxon>
        <taxon>Georhizobium</taxon>
    </lineage>
</organism>
<keyword evidence="7" id="KW-1185">Reference proteome</keyword>
<evidence type="ECO:0000256" key="4">
    <source>
        <dbReference type="SAM" id="Phobius"/>
    </source>
</evidence>
<dbReference type="OrthoDB" id="9813967at2"/>
<feature type="transmembrane region" description="Helical" evidence="4">
    <location>
        <begin position="32"/>
        <end position="56"/>
    </location>
</feature>
<dbReference type="Gene3D" id="1.10.287.470">
    <property type="entry name" value="Helix hairpin bin"/>
    <property type="match status" value="1"/>
</dbReference>
<evidence type="ECO:0000256" key="2">
    <source>
        <dbReference type="SAM" id="Coils"/>
    </source>
</evidence>
<comment type="similarity">
    <text evidence="1">Belongs to the membrane fusion protein (MFP) (TC 8.A.1) family.</text>
</comment>
<dbReference type="Gene3D" id="2.40.420.20">
    <property type="match status" value="1"/>
</dbReference>
<feature type="region of interest" description="Disordered" evidence="3">
    <location>
        <begin position="1"/>
        <end position="20"/>
    </location>
</feature>